<dbReference type="EMBL" id="BSYA01000137">
    <property type="protein sequence ID" value="GMG34341.1"/>
    <property type="molecule type" value="Genomic_DNA"/>
</dbReference>
<keyword evidence="2" id="KW-0378">Hydrolase</keyword>
<dbReference type="SUPFAM" id="SSF75304">
    <property type="entry name" value="Amidase signature (AS) enzymes"/>
    <property type="match status" value="1"/>
</dbReference>
<feature type="domain" description="Amidase" evidence="3">
    <location>
        <begin position="76"/>
        <end position="534"/>
    </location>
</feature>
<gene>
    <name evidence="4" type="ORF">Aory04_000971000</name>
</gene>
<comment type="caution">
    <text evidence="4">The sequence shown here is derived from an EMBL/GenBank/DDBJ whole genome shotgun (WGS) entry which is preliminary data.</text>
</comment>
<dbReference type="Gene3D" id="3.90.1300.10">
    <property type="entry name" value="Amidase signature (AS) domain"/>
    <property type="match status" value="1"/>
</dbReference>
<dbReference type="GO" id="GO:0016787">
    <property type="term" value="F:hydrolase activity"/>
    <property type="evidence" value="ECO:0007669"/>
    <property type="project" value="UniProtKB-KW"/>
</dbReference>
<organism evidence="4 5">
    <name type="scientific">Aspergillus oryzae</name>
    <name type="common">Yellow koji mold</name>
    <dbReference type="NCBI Taxonomy" id="5062"/>
    <lineage>
        <taxon>Eukaryota</taxon>
        <taxon>Fungi</taxon>
        <taxon>Dikarya</taxon>
        <taxon>Ascomycota</taxon>
        <taxon>Pezizomycotina</taxon>
        <taxon>Eurotiomycetes</taxon>
        <taxon>Eurotiomycetidae</taxon>
        <taxon>Eurotiales</taxon>
        <taxon>Aspergillaceae</taxon>
        <taxon>Aspergillus</taxon>
        <taxon>Aspergillus subgen. Circumdati</taxon>
    </lineage>
</organism>
<sequence>MNTWQAIAKSKQESLRAAIPSEWIIPAHILPPEHQTDVTSFPRQSGWFTNRELEILSTSAPRILAHLETRSWTSEEVTKVFCKAAAAAHQLILFDEAIARAKELDDHLRKTGKPKGPFHGLPISLKDNFNIIGKDSTVGFTSLVNDPATYNSTLTDLLLQGGAVLYVKTNVPTAMMIAETVNNVFGRTVNPLNRKLTSGGSSGGESALISFGASRIGVGTDIGSDPLYPIASIFTLRPSFGRFPNFQTRSGLAGQEAVNSVNGPMASTLEEITFYSKTVIDQEPWVNDPKCLPIPWRPAEPKHRLKLAVMWNDGIVTPTPPVTRALKETVDRLRKAGHEVIDWKPTGHKEARQLLQRKFVADGGKSVRGLLAPTGEPFREEMRDYEKATELGVHEMWQIHLERNTLQKDYLHRWNASGIDGILCPTTPYSSVEHGKFAYVGYTGVFNILDYSAVSFPCGVKASKALDVSYHGHKALSDVDARIQHDCTLPHSYSSKSPQIDRTNIRILDNASAVDGMPVSLQLVARRLEEEKVLMMTGVVLQAVSTGWKSKL</sequence>
<dbReference type="PANTHER" id="PTHR46072">
    <property type="entry name" value="AMIDASE-RELATED-RELATED"/>
    <property type="match status" value="1"/>
</dbReference>
<evidence type="ECO:0000256" key="2">
    <source>
        <dbReference type="ARBA" id="ARBA00022801"/>
    </source>
</evidence>
<dbReference type="AlphaFoldDB" id="A0AAN4YP18"/>
<proteinExistence type="inferred from homology"/>
<dbReference type="InterPro" id="IPR036928">
    <property type="entry name" value="AS_sf"/>
</dbReference>
<dbReference type="Proteomes" id="UP001165205">
    <property type="component" value="Unassembled WGS sequence"/>
</dbReference>
<dbReference type="Pfam" id="PF01425">
    <property type="entry name" value="Amidase"/>
    <property type="match status" value="1"/>
</dbReference>
<evidence type="ECO:0000313" key="5">
    <source>
        <dbReference type="Proteomes" id="UP001165205"/>
    </source>
</evidence>
<dbReference type="PIRSF" id="PIRSF001221">
    <property type="entry name" value="Amidase_fungi"/>
    <property type="match status" value="1"/>
</dbReference>
<dbReference type="InterPro" id="IPR023631">
    <property type="entry name" value="Amidase_dom"/>
</dbReference>
<reference evidence="4" key="1">
    <citation type="submission" date="2023-04" db="EMBL/GenBank/DDBJ databases">
        <title>Aspergillus oryzae NBRC 4228.</title>
        <authorList>
            <person name="Ichikawa N."/>
            <person name="Sato H."/>
            <person name="Tonouchi N."/>
        </authorList>
    </citation>
    <scope>NUCLEOTIDE SEQUENCE</scope>
    <source>
        <strain evidence="4">NBRC 4228</strain>
    </source>
</reference>
<comment type="similarity">
    <text evidence="1">Belongs to the amidase family.</text>
</comment>
<dbReference type="PANTHER" id="PTHR46072:SF11">
    <property type="entry name" value="AMIDASE-RELATED"/>
    <property type="match status" value="1"/>
</dbReference>
<evidence type="ECO:0000313" key="4">
    <source>
        <dbReference type="EMBL" id="GMG34341.1"/>
    </source>
</evidence>
<evidence type="ECO:0000259" key="3">
    <source>
        <dbReference type="Pfam" id="PF01425"/>
    </source>
</evidence>
<evidence type="ECO:0000256" key="1">
    <source>
        <dbReference type="ARBA" id="ARBA00009199"/>
    </source>
</evidence>
<name>A0AAN4YP18_ASPOZ</name>
<protein>
    <submittedName>
        <fullName evidence="4">Unnamed protein product</fullName>
    </submittedName>
</protein>
<accession>A0AAN4YP18</accession>